<reference evidence="1 2" key="1">
    <citation type="submission" date="2019-12" db="EMBL/GenBank/DDBJ databases">
        <title>Spirosoma sp. HMF4905 genome sequencing and assembly.</title>
        <authorList>
            <person name="Kang H."/>
            <person name="Cha I."/>
            <person name="Kim H."/>
            <person name="Joh K."/>
        </authorList>
    </citation>
    <scope>NUCLEOTIDE SEQUENCE [LARGE SCALE GENOMIC DNA]</scope>
    <source>
        <strain evidence="1 2">HMF4905</strain>
    </source>
</reference>
<evidence type="ECO:0000313" key="1">
    <source>
        <dbReference type="EMBL" id="MVM33277.1"/>
    </source>
</evidence>
<name>A0A7K1SHI9_9BACT</name>
<gene>
    <name evidence="1" type="ORF">GO755_24770</name>
</gene>
<sequence>MEAEVTPIQNTKCQPCRAKGMKRIEAYVSPERKKEIIRHCKERGFSMAGLLDKLLRKEHL</sequence>
<evidence type="ECO:0000313" key="2">
    <source>
        <dbReference type="Proteomes" id="UP000436006"/>
    </source>
</evidence>
<protein>
    <recommendedName>
        <fullName evidence="3">CopG family transcriptional regulator</fullName>
    </recommendedName>
</protein>
<dbReference type="Proteomes" id="UP000436006">
    <property type="component" value="Unassembled WGS sequence"/>
</dbReference>
<proteinExistence type="predicted"/>
<dbReference type="RefSeq" id="WP_157587992.1">
    <property type="nucleotide sequence ID" value="NZ_WPIN01000010.1"/>
</dbReference>
<accession>A0A7K1SHI9</accession>
<dbReference type="AlphaFoldDB" id="A0A7K1SHI9"/>
<keyword evidence="2" id="KW-1185">Reference proteome</keyword>
<dbReference type="EMBL" id="WPIN01000010">
    <property type="protein sequence ID" value="MVM33277.1"/>
    <property type="molecule type" value="Genomic_DNA"/>
</dbReference>
<evidence type="ECO:0008006" key="3">
    <source>
        <dbReference type="Google" id="ProtNLM"/>
    </source>
</evidence>
<organism evidence="1 2">
    <name type="scientific">Spirosoma arboris</name>
    <dbReference type="NCBI Taxonomy" id="2682092"/>
    <lineage>
        <taxon>Bacteria</taxon>
        <taxon>Pseudomonadati</taxon>
        <taxon>Bacteroidota</taxon>
        <taxon>Cytophagia</taxon>
        <taxon>Cytophagales</taxon>
        <taxon>Cytophagaceae</taxon>
        <taxon>Spirosoma</taxon>
    </lineage>
</organism>
<comment type="caution">
    <text evidence="1">The sequence shown here is derived from an EMBL/GenBank/DDBJ whole genome shotgun (WGS) entry which is preliminary data.</text>
</comment>